<feature type="compositionally biased region" description="Low complexity" evidence="12">
    <location>
        <begin position="968"/>
        <end position="994"/>
    </location>
</feature>
<keyword evidence="9" id="KW-0009">Actin-binding</keyword>
<dbReference type="SMART" id="SM00326">
    <property type="entry name" value="SH3"/>
    <property type="match status" value="3"/>
</dbReference>
<evidence type="ECO:0000313" key="16">
    <source>
        <dbReference type="Proteomes" id="UP001473302"/>
    </source>
</evidence>
<dbReference type="CDD" id="cd11773">
    <property type="entry name" value="SH3_Sla1p_1"/>
    <property type="match status" value="1"/>
</dbReference>
<feature type="compositionally biased region" description="Low complexity" evidence="12">
    <location>
        <begin position="522"/>
        <end position="532"/>
    </location>
</feature>
<organism evidence="15 16">
    <name type="scientific">Mucor flavus</name>
    <dbReference type="NCBI Taxonomy" id="439312"/>
    <lineage>
        <taxon>Eukaryota</taxon>
        <taxon>Fungi</taxon>
        <taxon>Fungi incertae sedis</taxon>
        <taxon>Mucoromycota</taxon>
        <taxon>Mucoromycotina</taxon>
        <taxon>Mucoromycetes</taxon>
        <taxon>Mucorales</taxon>
        <taxon>Mucorineae</taxon>
        <taxon>Mucoraceae</taxon>
        <taxon>Mucor</taxon>
    </lineage>
</organism>
<comment type="caution">
    <text evidence="15">The sequence shown here is derived from an EMBL/GenBank/DDBJ whole genome shotgun (WGS) entry which is preliminary data.</text>
</comment>
<feature type="region of interest" description="Disordered" evidence="12">
    <location>
        <begin position="1006"/>
        <end position="1047"/>
    </location>
</feature>
<keyword evidence="16" id="KW-1185">Reference proteome</keyword>
<feature type="compositionally biased region" description="Polar residues" evidence="12">
    <location>
        <begin position="283"/>
        <end position="292"/>
    </location>
</feature>
<dbReference type="InterPro" id="IPR007131">
    <property type="entry name" value="SHD1"/>
</dbReference>
<evidence type="ECO:0000256" key="12">
    <source>
        <dbReference type="SAM" id="MobiDB-lite"/>
    </source>
</evidence>
<feature type="domain" description="SH3" evidence="13">
    <location>
        <begin position="67"/>
        <end position="127"/>
    </location>
</feature>
<feature type="region of interest" description="Disordered" evidence="12">
    <location>
        <begin position="283"/>
        <end position="332"/>
    </location>
</feature>
<feature type="region of interest" description="Disordered" evidence="12">
    <location>
        <begin position="450"/>
        <end position="550"/>
    </location>
</feature>
<dbReference type="InterPro" id="IPR056996">
    <property type="entry name" value="PH_SLA1"/>
</dbReference>
<evidence type="ECO:0000256" key="6">
    <source>
        <dbReference type="ARBA" id="ARBA00022443"/>
    </source>
</evidence>
<feature type="compositionally biased region" description="Pro residues" evidence="12">
    <location>
        <begin position="820"/>
        <end position="832"/>
    </location>
</feature>
<evidence type="ECO:0000256" key="1">
    <source>
        <dbReference type="ARBA" id="ARBA00004125"/>
    </source>
</evidence>
<dbReference type="PROSITE" id="PS50002">
    <property type="entry name" value="SH3"/>
    <property type="match status" value="3"/>
</dbReference>
<comment type="similarity">
    <text evidence="4">Belongs to the SLA1 family.</text>
</comment>
<dbReference type="SUPFAM" id="SSF50044">
    <property type="entry name" value="SH3-domain"/>
    <property type="match status" value="3"/>
</dbReference>
<feature type="compositionally biased region" description="Basic and acidic residues" evidence="12">
    <location>
        <begin position="535"/>
        <end position="550"/>
    </location>
</feature>
<keyword evidence="6 11" id="KW-0728">SH3 domain</keyword>
<dbReference type="EMBL" id="BAABUK010000054">
    <property type="protein sequence ID" value="GAA5817885.1"/>
    <property type="molecule type" value="Genomic_DNA"/>
</dbReference>
<comment type="subcellular location">
    <subcellularLocation>
        <location evidence="3">Cell membrane</location>
        <topology evidence="3">Peripheral membrane protein</topology>
        <orientation evidence="3">Cytoplasmic side</orientation>
    </subcellularLocation>
    <subcellularLocation>
        <location evidence="2">Cytoplasm</location>
        <location evidence="2">Cytoskeleton</location>
        <location evidence="2">Actin patch</location>
    </subcellularLocation>
    <subcellularLocation>
        <location evidence="1">Endosome membrane</location>
        <topology evidence="1">Peripheral membrane protein</topology>
        <orientation evidence="1">Cytoplasmic side</orientation>
    </subcellularLocation>
</comment>
<feature type="region of interest" description="Disordered" evidence="12">
    <location>
        <begin position="920"/>
        <end position="994"/>
    </location>
</feature>
<dbReference type="Pfam" id="PF00018">
    <property type="entry name" value="SH3_1"/>
    <property type="match status" value="2"/>
</dbReference>
<sequence>MKYVQVSKALYDYEARTEDELSIRQDDVLYVIDKEDQDWWKAELKQVTGEEQGPIGLVPAEYMQEVTPIGRVRAEYDYAAQQEEELSFEEGEEMDLLETDDPDWYLVKLANGQIGLAPSNYVDPIEQTEPHSAIPAAAAAPVPAINPLNIVSTPQVSMPPSPQVQPILAQQTGGTPREVIADDAQSWSVHEYDAAKKKKKKGKGNLYIGNGMLCYGSETDKALPVQQYPILDVTKYLFDGKNLHIEVDGSKNAVLDLQASSKSEAKAILVKIADSTRIAQQSATHLSQQQRQMAAPATPIVMGAPPPPTAPIQQQQQQQQQEEEEEEESNCVPKWGISIYSFQAEGGDELSVEENEQIYVLDYERTDGWWRVQKVDGDTGLVPSSYVQFDDDEEDDTPVGGAAAGGAAVAAVGTAAAAAAAHSRMDNVEEIRRKREEEERLLQQKRIAQEEERELQRRKDQEERARLEEEAKRRREEEKRREEEERERRKQVQEAAKRAEAARQKQIEEDYRRKEAERKATLARSASTSAAKNNNRHENLPKPDTSKIRTWTDRSGSFRVEAQFIDFHNGKLRLHKLNGVKIDVPVEKMCQEDVRWVENHTKNMANQQQEEVTPAMPARPAQQQQPSRPPQKKLNERWDWFDWFMIIGIPMQASLQYASAFKQDKLDDSDIPNLTHKQMKTLGLKEEHVRRVERYIETGEPEDTSEEGSKKPKEQSQMEKDEELARKLQREWESSEAGSKGKAASSNARPRPNVSAPKDIHPDLLDFIGTQLTSSDAATSKGKEPEKAQRDLVGFNDDAWAPRAGSSPVVTMSPMKATPAPAPAAPAAPAGPTPEQTKAAEAERKRIAEEEQIQKIQLMSLQRQAQEQQKQLEQLQQLTKQQLELQKQLAMQTGSQQQQHQQQVQMQQVQQQQQQLQQQLAQQPSQLQPSFAMQPQHTAMQSQQTPTGRARPTAGNRLNPDISLGQWQPNQAAQTGFQQQQQQQQQQPALTGFQQQQPAFTGFQQQAMQTGFQPQQQPQQASWQAQQLQPQMTGFPPGSQVIGQPSYNQPMATATVPLSSILPQPLQPSAAGQQQGGGLQRAQTIGVQATGRHWGAATPDNPFGSPTLSPLQAQMTGVQFSTPSPQAFHQSPLQSQATGYMQPQMTGFQQPSNSIFTPQGSMQYGQSAFPNNQKPW</sequence>
<keyword evidence="10" id="KW-0206">Cytoskeleton</keyword>
<feature type="domain" description="SH3" evidence="13">
    <location>
        <begin position="2"/>
        <end position="65"/>
    </location>
</feature>
<feature type="compositionally biased region" description="Low complexity" evidence="12">
    <location>
        <begin position="735"/>
        <end position="746"/>
    </location>
</feature>
<accession>A0ABP9ZFI9</accession>
<reference evidence="15 16" key="2">
    <citation type="submission" date="2024-04" db="EMBL/GenBank/DDBJ databases">
        <title>genome sequences of Mucor flavus KT1a and Helicostylum pulchrum KT1b strains isolated from the surface of a dry-aged beef.</title>
        <authorList>
            <person name="Toyotome T."/>
            <person name="Hosono M."/>
            <person name="Torimaru M."/>
            <person name="Fukuda K."/>
            <person name="Mikami N."/>
        </authorList>
    </citation>
    <scope>NUCLEOTIDE SEQUENCE [LARGE SCALE GENOMIC DNA]</scope>
    <source>
        <strain evidence="15 16">KT1a</strain>
    </source>
</reference>
<dbReference type="InterPro" id="IPR013761">
    <property type="entry name" value="SAM/pointed_sf"/>
</dbReference>
<evidence type="ECO:0000256" key="8">
    <source>
        <dbReference type="ARBA" id="ARBA00022753"/>
    </source>
</evidence>
<evidence type="ECO:0000256" key="7">
    <source>
        <dbReference type="ARBA" id="ARBA00022583"/>
    </source>
</evidence>
<feature type="compositionally biased region" description="Low complexity" evidence="12">
    <location>
        <begin position="1006"/>
        <end position="1031"/>
    </location>
</feature>
<evidence type="ECO:0000256" key="2">
    <source>
        <dbReference type="ARBA" id="ARBA00004134"/>
    </source>
</evidence>
<feature type="compositionally biased region" description="Basic and acidic residues" evidence="12">
    <location>
        <begin position="781"/>
        <end position="790"/>
    </location>
</feature>
<feature type="compositionally biased region" description="Polar residues" evidence="12">
    <location>
        <begin position="929"/>
        <end position="947"/>
    </location>
</feature>
<evidence type="ECO:0000256" key="3">
    <source>
        <dbReference type="ARBA" id="ARBA00004413"/>
    </source>
</evidence>
<keyword evidence="10" id="KW-0963">Cytoplasm</keyword>
<evidence type="ECO:0000256" key="9">
    <source>
        <dbReference type="ARBA" id="ARBA00023203"/>
    </source>
</evidence>
<dbReference type="Proteomes" id="UP001473302">
    <property type="component" value="Unassembled WGS sequence"/>
</dbReference>
<feature type="region of interest" description="Disordered" evidence="12">
    <location>
        <begin position="1143"/>
        <end position="1176"/>
    </location>
</feature>
<feature type="domain" description="SH3" evidence="13">
    <location>
        <begin position="331"/>
        <end position="392"/>
    </location>
</feature>
<dbReference type="Gene3D" id="2.30.30.700">
    <property type="entry name" value="SLA1 homology domain 1"/>
    <property type="match status" value="1"/>
</dbReference>
<dbReference type="InterPro" id="IPR001452">
    <property type="entry name" value="SH3_domain"/>
</dbReference>
<evidence type="ECO:0000313" key="15">
    <source>
        <dbReference type="EMBL" id="GAA5817885.1"/>
    </source>
</evidence>
<dbReference type="Pfam" id="PF24081">
    <property type="entry name" value="PH_SLA1"/>
    <property type="match status" value="1"/>
</dbReference>
<feature type="region of interest" description="Disordered" evidence="12">
    <location>
        <begin position="607"/>
        <end position="632"/>
    </location>
</feature>
<feature type="compositionally biased region" description="Basic and acidic residues" evidence="12">
    <location>
        <begin position="707"/>
        <end position="733"/>
    </location>
</feature>
<feature type="compositionally biased region" description="Basic and acidic residues" evidence="12">
    <location>
        <begin position="450"/>
        <end position="520"/>
    </location>
</feature>
<evidence type="ECO:0000256" key="5">
    <source>
        <dbReference type="ARBA" id="ARBA00020357"/>
    </source>
</evidence>
<protein>
    <recommendedName>
        <fullName evidence="5">Actin cytoskeleton-regulatory complex protein SLA1</fullName>
    </recommendedName>
</protein>
<dbReference type="PRINTS" id="PR00452">
    <property type="entry name" value="SH3DOMAIN"/>
</dbReference>
<dbReference type="Pfam" id="PF14604">
    <property type="entry name" value="SH3_9"/>
    <property type="match status" value="1"/>
</dbReference>
<evidence type="ECO:0000256" key="10">
    <source>
        <dbReference type="ARBA" id="ARBA00023212"/>
    </source>
</evidence>
<gene>
    <name evidence="14" type="ORF">MFLAVUS_001341</name>
    <name evidence="15" type="ORF">MFLAVUS_011464</name>
</gene>
<evidence type="ECO:0000256" key="4">
    <source>
        <dbReference type="ARBA" id="ARBA00007948"/>
    </source>
</evidence>
<evidence type="ECO:0000259" key="13">
    <source>
        <dbReference type="PROSITE" id="PS50002"/>
    </source>
</evidence>
<dbReference type="InterPro" id="IPR035800">
    <property type="entry name" value="Sla1_SH3_1"/>
</dbReference>
<dbReference type="EMBL" id="BAABUK010000003">
    <property type="protein sequence ID" value="GAA5807961.1"/>
    <property type="molecule type" value="Genomic_DNA"/>
</dbReference>
<evidence type="ECO:0000313" key="14">
    <source>
        <dbReference type="EMBL" id="GAA5807961.1"/>
    </source>
</evidence>
<proteinExistence type="inferred from homology"/>
<keyword evidence="7" id="KW-0254">Endocytosis</keyword>
<dbReference type="InterPro" id="IPR036028">
    <property type="entry name" value="SH3-like_dom_sf"/>
</dbReference>
<evidence type="ECO:0000256" key="11">
    <source>
        <dbReference type="PROSITE-ProRule" id="PRU00192"/>
    </source>
</evidence>
<keyword evidence="8" id="KW-0967">Endosome</keyword>
<reference evidence="15" key="1">
    <citation type="submission" date="2024-03" db="EMBL/GenBank/DDBJ databases">
        <authorList>
            <consortium name="DAB_fungi"/>
            <person name="Toyotome T."/>
            <person name="Hosono M."/>
            <person name="Torimaru M."/>
            <person name="Fukuda K."/>
            <person name="Mikami N."/>
        </authorList>
    </citation>
    <scope>NUCLEOTIDE SEQUENCE</scope>
    <source>
        <strain evidence="15">KT1a</strain>
    </source>
</reference>
<name>A0ABP9ZFI9_9FUNG</name>
<dbReference type="PANTHER" id="PTHR15735">
    <property type="entry name" value="FCH AND DOUBLE SH3 DOMAINS PROTEIN"/>
    <property type="match status" value="1"/>
</dbReference>
<feature type="region of interest" description="Disordered" evidence="12">
    <location>
        <begin position="696"/>
        <end position="846"/>
    </location>
</feature>
<dbReference type="Gene3D" id="1.10.150.50">
    <property type="entry name" value="Transcription Factor, Ets-1"/>
    <property type="match status" value="1"/>
</dbReference>
<dbReference type="Pfam" id="PF03983">
    <property type="entry name" value="SHD1"/>
    <property type="match status" value="1"/>
</dbReference>
<dbReference type="PANTHER" id="PTHR15735:SF21">
    <property type="entry name" value="PROTEIN NERVOUS WRECK"/>
    <property type="match status" value="1"/>
</dbReference>
<dbReference type="Gene3D" id="2.30.30.40">
    <property type="entry name" value="SH3 Domains"/>
    <property type="match status" value="3"/>
</dbReference>